<name>A0A0A2C3J5_PROMR</name>
<organism evidence="5 6">
    <name type="scientific">Prochlorococcus marinus str. PAC1</name>
    <dbReference type="NCBI Taxonomy" id="59924"/>
    <lineage>
        <taxon>Bacteria</taxon>
        <taxon>Bacillati</taxon>
        <taxon>Cyanobacteriota</taxon>
        <taxon>Cyanophyceae</taxon>
        <taxon>Synechococcales</taxon>
        <taxon>Prochlorococcaceae</taxon>
        <taxon>Prochlorococcus</taxon>
    </lineage>
</organism>
<dbReference type="GO" id="GO:0030170">
    <property type="term" value="F:pyridoxal phosphate binding"/>
    <property type="evidence" value="ECO:0007669"/>
    <property type="project" value="InterPro"/>
</dbReference>
<dbReference type="Gene3D" id="3.40.640.10">
    <property type="entry name" value="Type I PLP-dependent aspartate aminotransferase-like (Major domain)"/>
    <property type="match status" value="1"/>
</dbReference>
<evidence type="ECO:0000313" key="5">
    <source>
        <dbReference type="EMBL" id="KGG19224.1"/>
    </source>
</evidence>
<dbReference type="GO" id="GO:0019346">
    <property type="term" value="P:transsulfuration"/>
    <property type="evidence" value="ECO:0007669"/>
    <property type="project" value="InterPro"/>
</dbReference>
<sequence>MTERNLLIDPCWSAKDLGEPLPSRPHAVSVALPRWEDVIAYEEKVPACINSLKVIYPRFGFNPFVAEIARKSLEFHGESKKTSWPYPNRASALSAQEYCLRENSDFFSKIEDFLGVSCLIIDQKNTSSAKAFWQHTGLGLSSREAAIALGKEKKPLTSDGDCAREELIKRLANIYNCDNSLIRLHRSGMAALTTIISAINCIKGTSSTLQIGFPYVDVLKLPQIIFQGSDLIIKTKLNHIKEELDKKNPAALIIEIPSNPLLQCVDLISISKLAKEKNIPVIVDDTIGSSLNVHLTPYADVIFSSLTKSFAGRGDILAGSTVISPYSKWKKEIAEIIPKVALSTLSDSDAIELELTSRDVKDRLKRLNQSCLKLKEKLETKKEISKVLHPQYCKNFNSLLKKGGGYGCLLSFELKGGIEESKRVYDSLRVNKGPSLGTNFTLVCPYVQLAHFKELKWAESCGVSEHLLRVSVGLENEDELWSRFNSVI</sequence>
<dbReference type="Pfam" id="PF01053">
    <property type="entry name" value="Cys_Met_Meta_PP"/>
    <property type="match status" value="1"/>
</dbReference>
<dbReference type="InterPro" id="IPR051750">
    <property type="entry name" value="Trans-sulfuration_enzymes"/>
</dbReference>
<evidence type="ECO:0000256" key="3">
    <source>
        <dbReference type="RuleBase" id="RU362118"/>
    </source>
</evidence>
<keyword evidence="4" id="KW-0175">Coiled coil</keyword>
<dbReference type="InterPro" id="IPR000277">
    <property type="entry name" value="Cys/Met-Metab_PyrdxlP-dep_enz"/>
</dbReference>
<dbReference type="InterPro" id="IPR015422">
    <property type="entry name" value="PyrdxlP-dep_Trfase_small"/>
</dbReference>
<dbReference type="EMBL" id="JNAX01000015">
    <property type="protein sequence ID" value="KGG19224.1"/>
    <property type="molecule type" value="Genomic_DNA"/>
</dbReference>
<comment type="caution">
    <text evidence="5">The sequence shown here is derived from an EMBL/GenBank/DDBJ whole genome shotgun (WGS) entry which is preliminary data.</text>
</comment>
<dbReference type="GO" id="GO:0003962">
    <property type="term" value="F:cystathionine gamma-synthase activity"/>
    <property type="evidence" value="ECO:0007669"/>
    <property type="project" value="UniProtKB-EC"/>
</dbReference>
<dbReference type="PANTHER" id="PTHR42699">
    <property type="match status" value="1"/>
</dbReference>
<dbReference type="RefSeq" id="WP_036906756.1">
    <property type="nucleotide sequence ID" value="NZ_CP138967.1"/>
</dbReference>
<dbReference type="Gene3D" id="3.90.1150.10">
    <property type="entry name" value="Aspartate Aminotransferase, domain 1"/>
    <property type="match status" value="1"/>
</dbReference>
<proteinExistence type="inferred from homology"/>
<comment type="similarity">
    <text evidence="3">Belongs to the trans-sulfuration enzymes family.</text>
</comment>
<dbReference type="PANTHER" id="PTHR42699:SF1">
    <property type="entry name" value="CYSTATHIONINE GAMMA-SYNTHASE-RELATED"/>
    <property type="match status" value="1"/>
</dbReference>
<dbReference type="EC" id="2.5.1.48" evidence="5"/>
<feature type="coiled-coil region" evidence="4">
    <location>
        <begin position="350"/>
        <end position="384"/>
    </location>
</feature>
<evidence type="ECO:0000256" key="1">
    <source>
        <dbReference type="ARBA" id="ARBA00001933"/>
    </source>
</evidence>
<dbReference type="AlphaFoldDB" id="A0A0A2C3J5"/>
<reference evidence="6" key="1">
    <citation type="journal article" date="2014" name="Sci. Data">
        <title>Genomes of diverse isolates of the marine cyanobacterium Prochlorococcus.</title>
        <authorList>
            <person name="Biller S."/>
            <person name="Berube P."/>
            <person name="Thompson J."/>
            <person name="Kelly L."/>
            <person name="Roggensack S."/>
            <person name="Awad L."/>
            <person name="Roache-Johnson K."/>
            <person name="Ding H."/>
            <person name="Giovannoni S.J."/>
            <person name="Moore L.R."/>
            <person name="Chisholm S.W."/>
        </authorList>
    </citation>
    <scope>NUCLEOTIDE SEQUENCE [LARGE SCALE GENOMIC DNA]</scope>
    <source>
        <strain evidence="6">PAC1</strain>
    </source>
</reference>
<dbReference type="SUPFAM" id="SSF53383">
    <property type="entry name" value="PLP-dependent transferases"/>
    <property type="match status" value="1"/>
</dbReference>
<evidence type="ECO:0000256" key="4">
    <source>
        <dbReference type="SAM" id="Coils"/>
    </source>
</evidence>
<dbReference type="InterPro" id="IPR015424">
    <property type="entry name" value="PyrdxlP-dep_Trfase"/>
</dbReference>
<evidence type="ECO:0000256" key="2">
    <source>
        <dbReference type="ARBA" id="ARBA00022898"/>
    </source>
</evidence>
<keyword evidence="2 3" id="KW-0663">Pyridoxal phosphate</keyword>
<evidence type="ECO:0000313" key="6">
    <source>
        <dbReference type="Proteomes" id="UP000030392"/>
    </source>
</evidence>
<gene>
    <name evidence="5" type="ORF">EV03_1603</name>
</gene>
<comment type="cofactor">
    <cofactor evidence="1 3">
        <name>pyridoxal 5'-phosphate</name>
        <dbReference type="ChEBI" id="CHEBI:597326"/>
    </cofactor>
</comment>
<dbReference type="InterPro" id="IPR015421">
    <property type="entry name" value="PyrdxlP-dep_Trfase_major"/>
</dbReference>
<accession>A0A0A2C3J5</accession>
<protein>
    <submittedName>
        <fullName evidence="5">Cystathionine gamma-synthase</fullName>
        <ecNumber evidence="5">2.5.1.48</ecNumber>
    </submittedName>
</protein>
<dbReference type="Proteomes" id="UP000030392">
    <property type="component" value="Unassembled WGS sequence"/>
</dbReference>
<keyword evidence="5" id="KW-0808">Transferase</keyword>